<dbReference type="Gene3D" id="1.20.58.390">
    <property type="entry name" value="Neurotransmitter-gated ion-channel transmembrane domain"/>
    <property type="match status" value="1"/>
</dbReference>
<dbReference type="GO" id="GO:0004888">
    <property type="term" value="F:transmembrane signaling receptor activity"/>
    <property type="evidence" value="ECO:0007669"/>
    <property type="project" value="InterPro"/>
</dbReference>
<dbReference type="InterPro" id="IPR006201">
    <property type="entry name" value="Neur_channel"/>
</dbReference>
<dbReference type="SUPFAM" id="SSF63712">
    <property type="entry name" value="Nicotinic receptor ligand binding domain-like"/>
    <property type="match status" value="1"/>
</dbReference>
<dbReference type="Proteomes" id="UP000261360">
    <property type="component" value="Unplaced"/>
</dbReference>
<dbReference type="Ensembl" id="ENSSLDT00000029720.1">
    <property type="protein sequence ID" value="ENSSLDP00000028873.1"/>
    <property type="gene ID" value="ENSSLDG00000022307.1"/>
</dbReference>
<evidence type="ECO:0000313" key="9">
    <source>
        <dbReference type="Proteomes" id="UP000261360"/>
    </source>
</evidence>
<evidence type="ECO:0000256" key="3">
    <source>
        <dbReference type="ARBA" id="ARBA00022989"/>
    </source>
</evidence>
<dbReference type="InterPro" id="IPR036734">
    <property type="entry name" value="Neur_chan_lig-bd_sf"/>
</dbReference>
<evidence type="ECO:0000259" key="7">
    <source>
        <dbReference type="Pfam" id="PF02932"/>
    </source>
</evidence>
<protein>
    <submittedName>
        <fullName evidence="8">5-hydroxytryptamine receptor 3A-like</fullName>
    </submittedName>
</protein>
<keyword evidence="4 5" id="KW-0472">Membrane</keyword>
<dbReference type="InterPro" id="IPR006202">
    <property type="entry name" value="Neur_chan_lig-bd"/>
</dbReference>
<proteinExistence type="predicted"/>
<feature type="domain" description="Neurotransmitter-gated ion-channel ligand-binding" evidence="6">
    <location>
        <begin position="50"/>
        <end position="198"/>
    </location>
</feature>
<accession>A0A3B4YL57</accession>
<reference evidence="8" key="2">
    <citation type="submission" date="2025-09" db="UniProtKB">
        <authorList>
            <consortium name="Ensembl"/>
        </authorList>
    </citation>
    <scope>IDENTIFICATION</scope>
</reference>
<dbReference type="STRING" id="1841481.ENSSLDP00000028873"/>
<comment type="subcellular location">
    <subcellularLocation>
        <location evidence="1">Membrane</location>
        <topology evidence="1">Multi-pass membrane protein</topology>
    </subcellularLocation>
</comment>
<dbReference type="InterPro" id="IPR036719">
    <property type="entry name" value="Neuro-gated_channel_TM_sf"/>
</dbReference>
<dbReference type="GO" id="GO:0005230">
    <property type="term" value="F:extracellular ligand-gated monoatomic ion channel activity"/>
    <property type="evidence" value="ECO:0007669"/>
    <property type="project" value="InterPro"/>
</dbReference>
<dbReference type="Pfam" id="PF02931">
    <property type="entry name" value="Neur_chan_LBD"/>
    <property type="match status" value="1"/>
</dbReference>
<evidence type="ECO:0000256" key="5">
    <source>
        <dbReference type="SAM" id="Phobius"/>
    </source>
</evidence>
<sequence length="473" mass="53988">MKYNSLIPAVMLSETFRSHNLGMAGFLLGLLTAGRGCAEPSCTNRRCLAEMLINKNFSSQPQYENCTQIIHVPFIEYQTLSVDTKKLRLNSRLQATMVWRDDELRWNTSVYQYDEAALPVDKVWTPEIRVTNGIRTTMQHSSRDLLVYSNGTLKHTVIINAEVNCEVNLFNYPFAADECPVAIQTWAAGECGTKLVLGELRMVDGTHGDWETDQVDLQQQRDDRNYIMVSLSIRYVNPFITLLLPSILIVLADVISCTLPLGGGERNSFKVTLVLSFTMFLIILNEQLPGDSKCSPIIRQSARMHVTNTHTHSQYRNKIYECLKCITLSHLTISAAGIHFCACLVLLVFSMLLSLVLTRVAKDGLISCCWSKGPVPKNTGNKEEKEDEETKPDISVIQLNGSEEDKQMLRKVVNFLEAFEAKDKESERYQKIANTLDKIFFWFYLVFGTLYFCAMTYVMVKYRCEVNHFDFWY</sequence>
<organism evidence="8 9">
    <name type="scientific">Seriola lalandi dorsalis</name>
    <dbReference type="NCBI Taxonomy" id="1841481"/>
    <lineage>
        <taxon>Eukaryota</taxon>
        <taxon>Metazoa</taxon>
        <taxon>Chordata</taxon>
        <taxon>Craniata</taxon>
        <taxon>Vertebrata</taxon>
        <taxon>Euteleostomi</taxon>
        <taxon>Actinopterygii</taxon>
        <taxon>Neopterygii</taxon>
        <taxon>Teleostei</taxon>
        <taxon>Neoteleostei</taxon>
        <taxon>Acanthomorphata</taxon>
        <taxon>Carangaria</taxon>
        <taxon>Carangiformes</taxon>
        <taxon>Carangidae</taxon>
        <taxon>Seriola</taxon>
    </lineage>
</organism>
<evidence type="ECO:0000313" key="8">
    <source>
        <dbReference type="Ensembl" id="ENSSLDP00000028873.1"/>
    </source>
</evidence>
<dbReference type="AlphaFoldDB" id="A0A3B4YL57"/>
<reference evidence="8" key="1">
    <citation type="submission" date="2025-08" db="UniProtKB">
        <authorList>
            <consortium name="Ensembl"/>
        </authorList>
    </citation>
    <scope>IDENTIFICATION</scope>
</reference>
<dbReference type="InterPro" id="IPR006029">
    <property type="entry name" value="Neurotrans-gated_channel_TM"/>
</dbReference>
<evidence type="ECO:0000256" key="4">
    <source>
        <dbReference type="ARBA" id="ARBA00023136"/>
    </source>
</evidence>
<name>A0A3B4YL57_SERLL</name>
<evidence type="ECO:0000256" key="2">
    <source>
        <dbReference type="ARBA" id="ARBA00022692"/>
    </source>
</evidence>
<dbReference type="PANTHER" id="PTHR18945">
    <property type="entry name" value="NEUROTRANSMITTER GATED ION CHANNEL"/>
    <property type="match status" value="1"/>
</dbReference>
<feature type="transmembrane region" description="Helical" evidence="5">
    <location>
        <begin position="235"/>
        <end position="255"/>
    </location>
</feature>
<dbReference type="SUPFAM" id="SSF90112">
    <property type="entry name" value="Neurotransmitter-gated ion-channel transmembrane pore"/>
    <property type="match status" value="1"/>
</dbReference>
<dbReference type="Pfam" id="PF02932">
    <property type="entry name" value="Neur_chan_memb"/>
    <property type="match status" value="1"/>
</dbReference>
<dbReference type="InterPro" id="IPR038050">
    <property type="entry name" value="Neuro_actylchol_rec"/>
</dbReference>
<keyword evidence="3 5" id="KW-1133">Transmembrane helix</keyword>
<keyword evidence="9" id="KW-1185">Reference proteome</keyword>
<evidence type="ECO:0000256" key="1">
    <source>
        <dbReference type="ARBA" id="ARBA00004141"/>
    </source>
</evidence>
<feature type="transmembrane region" description="Helical" evidence="5">
    <location>
        <begin position="336"/>
        <end position="357"/>
    </location>
</feature>
<dbReference type="GO" id="GO:0016020">
    <property type="term" value="C:membrane"/>
    <property type="evidence" value="ECO:0007669"/>
    <property type="project" value="UniProtKB-SubCell"/>
</dbReference>
<keyword evidence="2 5" id="KW-0812">Transmembrane</keyword>
<feature type="domain" description="Neurotransmitter-gated ion-channel transmembrane" evidence="7">
    <location>
        <begin position="242"/>
        <end position="298"/>
    </location>
</feature>
<dbReference type="Gene3D" id="2.70.170.10">
    <property type="entry name" value="Neurotransmitter-gated ion-channel ligand-binding domain"/>
    <property type="match status" value="1"/>
</dbReference>
<feature type="transmembrane region" description="Helical" evidence="5">
    <location>
        <begin position="439"/>
        <end position="460"/>
    </location>
</feature>
<dbReference type="GeneTree" id="ENSGT00920000149199"/>
<evidence type="ECO:0000259" key="6">
    <source>
        <dbReference type="Pfam" id="PF02931"/>
    </source>
</evidence>